<dbReference type="GO" id="GO:0019748">
    <property type="term" value="P:secondary metabolic process"/>
    <property type="evidence" value="ECO:0007669"/>
    <property type="project" value="TreeGrafter"/>
</dbReference>
<name>A0A5J5ITV1_9MICO</name>
<dbReference type="InterPro" id="IPR006680">
    <property type="entry name" value="Amidohydro-rel"/>
</dbReference>
<evidence type="ECO:0000313" key="4">
    <source>
        <dbReference type="Proteomes" id="UP000327039"/>
    </source>
</evidence>
<evidence type="ECO:0000256" key="1">
    <source>
        <dbReference type="ARBA" id="ARBA00023239"/>
    </source>
</evidence>
<dbReference type="GO" id="GO:0016787">
    <property type="term" value="F:hydrolase activity"/>
    <property type="evidence" value="ECO:0007669"/>
    <property type="project" value="UniProtKB-KW"/>
</dbReference>
<keyword evidence="1" id="KW-0456">Lyase</keyword>
<organism evidence="3 4">
    <name type="scientific">Microbacterium radiodurans</name>
    <dbReference type="NCBI Taxonomy" id="661398"/>
    <lineage>
        <taxon>Bacteria</taxon>
        <taxon>Bacillati</taxon>
        <taxon>Actinomycetota</taxon>
        <taxon>Actinomycetes</taxon>
        <taxon>Micrococcales</taxon>
        <taxon>Microbacteriaceae</taxon>
        <taxon>Microbacterium</taxon>
    </lineage>
</organism>
<dbReference type="InterPro" id="IPR032466">
    <property type="entry name" value="Metal_Hydrolase"/>
</dbReference>
<gene>
    <name evidence="3" type="ORF">F6B42_13400</name>
</gene>
<sequence length="316" mass="32718">MSVTDVHTHLMPRLSAAEAAIGGLAVDDDGRLVAGGHPVGPPQLASADALAAWIASRGIDQALVSVPPPAYRQCLTLDTARAWVRALNAGLREQVAGHDALSVLDYLPLEHPALAAEIARGLVADTATVGFTGGVGGASRPLSDTAFDPLWRVLDDAGLPLLLHPGASPDDRLDERYLHNLVGNPIETAVGVSALLLSDVLVRHPGLRLGLVHGGGVLPGLIGRMQRGVDTARPGVPTGISVAERARRLWTDCLTHDATSLRAAGAMVGTDHLLLGSDWPFPMGTDDPRADAAEVFPDAIDAIAGVNAATFLGSAR</sequence>
<evidence type="ECO:0000259" key="2">
    <source>
        <dbReference type="Pfam" id="PF04909"/>
    </source>
</evidence>
<proteinExistence type="predicted"/>
<comment type="caution">
    <text evidence="3">The sequence shown here is derived from an EMBL/GenBank/DDBJ whole genome shotgun (WGS) entry which is preliminary data.</text>
</comment>
<protein>
    <submittedName>
        <fullName evidence="3">Amidohydrolase family protein</fullName>
    </submittedName>
</protein>
<reference evidence="4" key="1">
    <citation type="submission" date="2019-09" db="EMBL/GenBank/DDBJ databases">
        <title>Mumia zhuanghuii sp. nov. isolated from the intestinal contents of plateau pika (Ochotona curzoniae) in the Qinghai-Tibet plateau of China.</title>
        <authorList>
            <person name="Tian Z."/>
        </authorList>
    </citation>
    <scope>NUCLEOTIDE SEQUENCE [LARGE SCALE GENOMIC DNA]</scope>
    <source>
        <strain evidence="4">DSM 25564</strain>
    </source>
</reference>
<dbReference type="PANTHER" id="PTHR21240">
    <property type="entry name" value="2-AMINO-3-CARBOXYLMUCONATE-6-SEMIALDEHYDE DECARBOXYLASE"/>
    <property type="match status" value="1"/>
</dbReference>
<dbReference type="Gene3D" id="3.20.20.140">
    <property type="entry name" value="Metal-dependent hydrolases"/>
    <property type="match status" value="1"/>
</dbReference>
<dbReference type="RefSeq" id="WP_150420171.1">
    <property type="nucleotide sequence ID" value="NZ_VYRZ01000003.1"/>
</dbReference>
<dbReference type="OrthoDB" id="8673173at2"/>
<dbReference type="AlphaFoldDB" id="A0A5J5ITV1"/>
<dbReference type="PANTHER" id="PTHR21240:SF28">
    <property type="entry name" value="ISO-OROTATE DECARBOXYLASE (EUROFUNG)"/>
    <property type="match status" value="1"/>
</dbReference>
<dbReference type="GO" id="GO:0005737">
    <property type="term" value="C:cytoplasm"/>
    <property type="evidence" value="ECO:0007669"/>
    <property type="project" value="TreeGrafter"/>
</dbReference>
<dbReference type="Pfam" id="PF04909">
    <property type="entry name" value="Amidohydro_2"/>
    <property type="match status" value="1"/>
</dbReference>
<dbReference type="EMBL" id="VYRZ01000003">
    <property type="protein sequence ID" value="KAA9085449.1"/>
    <property type="molecule type" value="Genomic_DNA"/>
</dbReference>
<feature type="domain" description="Amidohydrolase-related" evidence="2">
    <location>
        <begin position="5"/>
        <end position="313"/>
    </location>
</feature>
<dbReference type="Proteomes" id="UP000327039">
    <property type="component" value="Unassembled WGS sequence"/>
</dbReference>
<keyword evidence="3" id="KW-0378">Hydrolase</keyword>
<evidence type="ECO:0000313" key="3">
    <source>
        <dbReference type="EMBL" id="KAA9085449.1"/>
    </source>
</evidence>
<dbReference type="SUPFAM" id="SSF51556">
    <property type="entry name" value="Metallo-dependent hydrolases"/>
    <property type="match status" value="1"/>
</dbReference>
<dbReference type="GO" id="GO:0016831">
    <property type="term" value="F:carboxy-lyase activity"/>
    <property type="evidence" value="ECO:0007669"/>
    <property type="project" value="InterPro"/>
</dbReference>
<accession>A0A5J5ITV1</accession>
<dbReference type="InterPro" id="IPR032465">
    <property type="entry name" value="ACMSD"/>
</dbReference>
<keyword evidence="4" id="KW-1185">Reference proteome</keyword>